<dbReference type="EMBL" id="VSTH01000108">
    <property type="protein sequence ID" value="TYO63055.1"/>
    <property type="molecule type" value="Genomic_DNA"/>
</dbReference>
<sequence>MLAAAPLQASTAPKTSACGYLAGLIDKAPPSEPLFLPSYPTVESGPLHGAAYLYDNAVAAIALVGCSTGW</sequence>
<accession>A0A5S4YIA6</accession>
<organism evidence="1 2">
    <name type="scientific">Bradyrhizobium hipponense</name>
    <dbReference type="NCBI Taxonomy" id="2605638"/>
    <lineage>
        <taxon>Bacteria</taxon>
        <taxon>Pseudomonadati</taxon>
        <taxon>Pseudomonadota</taxon>
        <taxon>Alphaproteobacteria</taxon>
        <taxon>Hyphomicrobiales</taxon>
        <taxon>Nitrobacteraceae</taxon>
        <taxon>Bradyrhizobium</taxon>
    </lineage>
</organism>
<protein>
    <submittedName>
        <fullName evidence="1">Uncharacterized protein</fullName>
    </submittedName>
</protein>
<dbReference type="Proteomes" id="UP000324797">
    <property type="component" value="Unassembled WGS sequence"/>
</dbReference>
<reference evidence="1 2" key="1">
    <citation type="submission" date="2019-08" db="EMBL/GenBank/DDBJ databases">
        <title>Bradyrhizobium hipponensis sp. nov., a rhizobium isolated from a Lupinus angustifolius root nodule in Tunisia.</title>
        <authorList>
            <person name="Off K."/>
            <person name="Rejili M."/>
            <person name="Mars M."/>
            <person name="Brachmann A."/>
            <person name="Marin M."/>
        </authorList>
    </citation>
    <scope>NUCLEOTIDE SEQUENCE [LARGE SCALE GENOMIC DNA]</scope>
    <source>
        <strain evidence="2">aSej3</strain>
    </source>
</reference>
<comment type="caution">
    <text evidence="1">The sequence shown here is derived from an EMBL/GenBank/DDBJ whole genome shotgun (WGS) entry which is preliminary data.</text>
</comment>
<name>A0A5S4YIA6_9BRAD</name>
<dbReference type="AlphaFoldDB" id="A0A5S4YIA6"/>
<gene>
    <name evidence="1" type="ORF">FXV83_29565</name>
</gene>
<keyword evidence="2" id="KW-1185">Reference proteome</keyword>
<proteinExistence type="predicted"/>
<evidence type="ECO:0000313" key="1">
    <source>
        <dbReference type="EMBL" id="TYO63055.1"/>
    </source>
</evidence>
<evidence type="ECO:0000313" key="2">
    <source>
        <dbReference type="Proteomes" id="UP000324797"/>
    </source>
</evidence>